<evidence type="ECO:0000313" key="14">
    <source>
        <dbReference type="Proteomes" id="UP000193986"/>
    </source>
</evidence>
<accession>A0A1Y2BDT3</accession>
<evidence type="ECO:0000256" key="9">
    <source>
        <dbReference type="ARBA" id="ARBA00038146"/>
    </source>
</evidence>
<dbReference type="Pfam" id="PF00675">
    <property type="entry name" value="Peptidase_M16"/>
    <property type="match status" value="1"/>
</dbReference>
<keyword evidence="14" id="KW-1185">Reference proteome</keyword>
<dbReference type="GO" id="GO:0005743">
    <property type="term" value="C:mitochondrial inner membrane"/>
    <property type="evidence" value="ECO:0007669"/>
    <property type="project" value="UniProtKB-SubCell"/>
</dbReference>
<dbReference type="STRING" id="71784.A0A1Y2BDT3"/>
<keyword evidence="7" id="KW-0496">Mitochondrion</keyword>
<feature type="domain" description="Peptidase M16 N-terminal" evidence="11">
    <location>
        <begin position="38"/>
        <end position="171"/>
    </location>
</feature>
<dbReference type="GO" id="GO:0046872">
    <property type="term" value="F:metal ion binding"/>
    <property type="evidence" value="ECO:0007669"/>
    <property type="project" value="InterPro"/>
</dbReference>
<dbReference type="EMBL" id="MCFC01000008">
    <property type="protein sequence ID" value="ORY32876.1"/>
    <property type="molecule type" value="Genomic_DNA"/>
</dbReference>
<dbReference type="PANTHER" id="PTHR11851:SF209">
    <property type="entry name" value="CYTOCHROME B-C1 COMPLEX SUBUNIT 2, MITOCHONDRIAL"/>
    <property type="match status" value="1"/>
</dbReference>
<evidence type="ECO:0000256" key="2">
    <source>
        <dbReference type="ARBA" id="ARBA00022448"/>
    </source>
</evidence>
<protein>
    <recommendedName>
        <fullName evidence="10">Cytochrome b-c1 complex subunit 2, mitochondrial</fullName>
    </recommendedName>
</protein>
<evidence type="ECO:0000256" key="1">
    <source>
        <dbReference type="ARBA" id="ARBA00004443"/>
    </source>
</evidence>
<dbReference type="PANTHER" id="PTHR11851">
    <property type="entry name" value="METALLOPROTEASE"/>
    <property type="match status" value="1"/>
</dbReference>
<dbReference type="Gene3D" id="3.30.830.10">
    <property type="entry name" value="Metalloenzyme, LuxS/M16 peptidase-like"/>
    <property type="match status" value="2"/>
</dbReference>
<evidence type="ECO:0000256" key="7">
    <source>
        <dbReference type="ARBA" id="ARBA00023128"/>
    </source>
</evidence>
<dbReference type="FunFam" id="3.30.830.10:FF:000021">
    <property type="entry name" value="Cytochrome b-c1 complex subunit 2"/>
    <property type="match status" value="1"/>
</dbReference>
<dbReference type="InterPro" id="IPR007863">
    <property type="entry name" value="Peptidase_M16_C"/>
</dbReference>
<evidence type="ECO:0000256" key="8">
    <source>
        <dbReference type="ARBA" id="ARBA00023136"/>
    </source>
</evidence>
<dbReference type="InParanoid" id="A0A1Y2BDT3"/>
<sequence length="432" mass="44415">MLLSRLQRASRSALRTYATVAEASGVKVAGFEGGSPPATTSITVVVKGGARYESKPGVAHVLKNFAFKSTAGGSALKTARETELYGGVLSSALSREHLYLTAQFLRGDEAHFLELLASVLSSTHYYPHEYAELVLPSIESETLASLASPSTLALDLAHSIAFRRGLGNSLYASPHSPVSAADVKAYAQQAYAKSNIAVLGGGISTDNLAKAVQSAFGGSSSGGSSLSGSTSTYYGGEQRVPLDVHATPGAQPTLIIAFGSAGEAKPELKVLPHLLGGQSSIKWTPGTSPLALIADKVPGSSIKATLYPYSDASLLAVQISAPTSEAVGTLAKEAVQAIKAAGSAKAEEVKKAIAQAKFAEATKFEYSDLFLQTAGPALFSGSIPAPDSSFASLDKVTASALTKSATELFKAKPTVVAVGDLGVLPYADELGF</sequence>
<evidence type="ECO:0000259" key="12">
    <source>
        <dbReference type="Pfam" id="PF05193"/>
    </source>
</evidence>
<organism evidence="13 14">
    <name type="scientific">Naematelia encephala</name>
    <dbReference type="NCBI Taxonomy" id="71784"/>
    <lineage>
        <taxon>Eukaryota</taxon>
        <taxon>Fungi</taxon>
        <taxon>Dikarya</taxon>
        <taxon>Basidiomycota</taxon>
        <taxon>Agaricomycotina</taxon>
        <taxon>Tremellomycetes</taxon>
        <taxon>Tremellales</taxon>
        <taxon>Naemateliaceae</taxon>
        <taxon>Naematelia</taxon>
    </lineage>
</organism>
<keyword evidence="5" id="KW-0809">Transit peptide</keyword>
<reference evidence="13 14" key="1">
    <citation type="submission" date="2016-07" db="EMBL/GenBank/DDBJ databases">
        <title>Pervasive Adenine N6-methylation of Active Genes in Fungi.</title>
        <authorList>
            <consortium name="DOE Joint Genome Institute"/>
            <person name="Mondo S.J."/>
            <person name="Dannebaum R.O."/>
            <person name="Kuo R.C."/>
            <person name="Labutti K."/>
            <person name="Haridas S."/>
            <person name="Kuo A."/>
            <person name="Salamov A."/>
            <person name="Ahrendt S.R."/>
            <person name="Lipzen A."/>
            <person name="Sullivan W."/>
            <person name="Andreopoulos W.B."/>
            <person name="Clum A."/>
            <person name="Lindquist E."/>
            <person name="Daum C."/>
            <person name="Ramamoorthy G.K."/>
            <person name="Gryganskyi A."/>
            <person name="Culley D."/>
            <person name="Magnuson J.K."/>
            <person name="James T.Y."/>
            <person name="O'Malley M.A."/>
            <person name="Stajich J.E."/>
            <person name="Spatafora J.W."/>
            <person name="Visel A."/>
            <person name="Grigoriev I.V."/>
        </authorList>
    </citation>
    <scope>NUCLEOTIDE SEQUENCE [LARGE SCALE GENOMIC DNA]</scope>
    <source>
        <strain evidence="13 14">68-887.2</strain>
    </source>
</reference>
<evidence type="ECO:0000256" key="10">
    <source>
        <dbReference type="ARBA" id="ARBA00040751"/>
    </source>
</evidence>
<dbReference type="InterPro" id="IPR050361">
    <property type="entry name" value="MPP/UQCRC_Complex"/>
</dbReference>
<keyword evidence="3" id="KW-0679">Respiratory chain</keyword>
<evidence type="ECO:0000256" key="6">
    <source>
        <dbReference type="ARBA" id="ARBA00022982"/>
    </source>
</evidence>
<dbReference type="AlphaFoldDB" id="A0A1Y2BDT3"/>
<evidence type="ECO:0000256" key="3">
    <source>
        <dbReference type="ARBA" id="ARBA00022660"/>
    </source>
</evidence>
<proteinExistence type="inferred from homology"/>
<evidence type="ECO:0000256" key="4">
    <source>
        <dbReference type="ARBA" id="ARBA00022792"/>
    </source>
</evidence>
<name>A0A1Y2BDT3_9TREE</name>
<keyword evidence="8" id="KW-0472">Membrane</keyword>
<dbReference type="OrthoDB" id="6369905at2759"/>
<dbReference type="SUPFAM" id="SSF63411">
    <property type="entry name" value="LuxS/MPP-like metallohydrolase"/>
    <property type="match status" value="2"/>
</dbReference>
<comment type="caution">
    <text evidence="13">The sequence shown here is derived from an EMBL/GenBank/DDBJ whole genome shotgun (WGS) entry which is preliminary data.</text>
</comment>
<evidence type="ECO:0000259" key="11">
    <source>
        <dbReference type="Pfam" id="PF00675"/>
    </source>
</evidence>
<gene>
    <name evidence="13" type="ORF">BCR39DRAFT_557432</name>
</gene>
<dbReference type="InterPro" id="IPR011765">
    <property type="entry name" value="Pept_M16_N"/>
</dbReference>
<evidence type="ECO:0000313" key="13">
    <source>
        <dbReference type="EMBL" id="ORY32876.1"/>
    </source>
</evidence>
<comment type="similarity">
    <text evidence="9">Belongs to the peptidase M16 family. UQCRC2/QCR2 subfamily.</text>
</comment>
<dbReference type="InterPro" id="IPR011249">
    <property type="entry name" value="Metalloenz_LuxS/M16"/>
</dbReference>
<evidence type="ECO:0000256" key="5">
    <source>
        <dbReference type="ARBA" id="ARBA00022946"/>
    </source>
</evidence>
<dbReference type="Proteomes" id="UP000193986">
    <property type="component" value="Unassembled WGS sequence"/>
</dbReference>
<keyword evidence="4" id="KW-0999">Mitochondrion inner membrane</keyword>
<dbReference type="Pfam" id="PF05193">
    <property type="entry name" value="Peptidase_M16_C"/>
    <property type="match status" value="1"/>
</dbReference>
<keyword evidence="6" id="KW-0249">Electron transport</keyword>
<dbReference type="FunFam" id="3.30.830.10:FF:000039">
    <property type="entry name" value="Ubiquinol-cytochrome c reductase core subunit 2"/>
    <property type="match status" value="1"/>
</dbReference>
<keyword evidence="2" id="KW-0813">Transport</keyword>
<dbReference type="FunCoup" id="A0A1Y2BDT3">
    <property type="interactions" value="195"/>
</dbReference>
<comment type="subcellular location">
    <subcellularLocation>
        <location evidence="1">Mitochondrion inner membrane</location>
        <topology evidence="1">Peripheral membrane protein</topology>
        <orientation evidence="1">Matrix side</orientation>
    </subcellularLocation>
</comment>
<feature type="domain" description="Peptidase M16 C-terminal" evidence="12">
    <location>
        <begin position="178"/>
        <end position="355"/>
    </location>
</feature>